<sequence>MAVLSPPDARPLAEQPVLSLAIGGAESNVACGLAGLGHRAAWLSRLGDDPFARRILAELTARGVDVSAVEADPDRPTGVYFKDPGPGRTRTHYYRGGSAATRMGPELARQPVLRRARIVHLSGVAAAISDSCAGLVEALLFGREGRDLRGPVVSFDVNHRPALWRDGAAAARRLLAFARAADMVFVGRDEAEELWGTARPDDIAALFDPVPLVVVKDAEHGAASYAHGSRTFVPSLPTKVVEPVGAGDAFAAGYLAGVLENRDERSRLRLGHLAAAAALRTRDDVPVMPPRAETDPYLALDDDAWATTAPR</sequence>
<dbReference type="Gene3D" id="3.40.1190.20">
    <property type="match status" value="1"/>
</dbReference>
<proteinExistence type="inferred from homology"/>
<dbReference type="InterPro" id="IPR029056">
    <property type="entry name" value="Ribokinase-like"/>
</dbReference>
<evidence type="ECO:0000256" key="1">
    <source>
        <dbReference type="ARBA" id="ARBA00010688"/>
    </source>
</evidence>
<evidence type="ECO:0000256" key="5">
    <source>
        <dbReference type="ARBA" id="ARBA00022840"/>
    </source>
</evidence>
<dbReference type="CDD" id="cd01166">
    <property type="entry name" value="KdgK"/>
    <property type="match status" value="1"/>
</dbReference>
<dbReference type="InterPro" id="IPR011611">
    <property type="entry name" value="PfkB_dom"/>
</dbReference>
<comment type="similarity">
    <text evidence="1">Belongs to the carbohydrate kinase PfkB family.</text>
</comment>
<evidence type="ECO:0000256" key="4">
    <source>
        <dbReference type="ARBA" id="ARBA00022777"/>
    </source>
</evidence>
<dbReference type="PANTHER" id="PTHR43085:SF1">
    <property type="entry name" value="PSEUDOURIDINE KINASE-RELATED"/>
    <property type="match status" value="1"/>
</dbReference>
<evidence type="ECO:0000259" key="6">
    <source>
        <dbReference type="Pfam" id="PF00294"/>
    </source>
</evidence>
<dbReference type="Pfam" id="PF00294">
    <property type="entry name" value="PfkB"/>
    <property type="match status" value="1"/>
</dbReference>
<dbReference type="SUPFAM" id="SSF53613">
    <property type="entry name" value="Ribokinase-like"/>
    <property type="match status" value="1"/>
</dbReference>
<keyword evidence="8" id="KW-1185">Reference proteome</keyword>
<evidence type="ECO:0000256" key="2">
    <source>
        <dbReference type="ARBA" id="ARBA00022679"/>
    </source>
</evidence>
<dbReference type="EMBL" id="CP019724">
    <property type="protein sequence ID" value="AQS72433.1"/>
    <property type="molecule type" value="Genomic_DNA"/>
</dbReference>
<dbReference type="Proteomes" id="UP000189443">
    <property type="component" value="Chromosome"/>
</dbReference>
<keyword evidence="4 7" id="KW-0418">Kinase</keyword>
<evidence type="ECO:0000256" key="3">
    <source>
        <dbReference type="ARBA" id="ARBA00022741"/>
    </source>
</evidence>
<reference evidence="7 8" key="1">
    <citation type="submission" date="2017-02" db="EMBL/GenBank/DDBJ databases">
        <title>Streptomyces pactum ACT12 Genome sequencing and assembly.</title>
        <authorList>
            <person name="Xue Q."/>
            <person name="Yan X."/>
            <person name="Jia L."/>
            <person name="Yan H."/>
        </authorList>
    </citation>
    <scope>NUCLEOTIDE SEQUENCE [LARGE SCALE GENOMIC DNA]</scope>
    <source>
        <strain evidence="7 8">ACT12</strain>
    </source>
</reference>
<keyword evidence="2" id="KW-0808">Transferase</keyword>
<dbReference type="PANTHER" id="PTHR43085">
    <property type="entry name" value="HEXOKINASE FAMILY MEMBER"/>
    <property type="match status" value="1"/>
</dbReference>
<keyword evidence="5" id="KW-0067">ATP-binding</keyword>
<dbReference type="AlphaFoldDB" id="A0A1S6JL04"/>
<protein>
    <submittedName>
        <fullName evidence="7">Carbohydrate kinase</fullName>
    </submittedName>
</protein>
<evidence type="ECO:0000313" key="8">
    <source>
        <dbReference type="Proteomes" id="UP000189443"/>
    </source>
</evidence>
<feature type="domain" description="Carbohydrate kinase PfkB" evidence="6">
    <location>
        <begin position="14"/>
        <end position="282"/>
    </location>
</feature>
<dbReference type="GO" id="GO:0005524">
    <property type="term" value="F:ATP binding"/>
    <property type="evidence" value="ECO:0007669"/>
    <property type="project" value="UniProtKB-KW"/>
</dbReference>
<dbReference type="KEGG" id="spac:B1H29_36015"/>
<gene>
    <name evidence="7" type="ORF">B1H29_36015</name>
</gene>
<dbReference type="OrthoDB" id="9808601at2"/>
<accession>A0A1S6JL04</accession>
<organism evidence="7 8">
    <name type="scientific">Streptomyces pactum</name>
    <dbReference type="NCBI Taxonomy" id="68249"/>
    <lineage>
        <taxon>Bacteria</taxon>
        <taxon>Bacillati</taxon>
        <taxon>Actinomycetota</taxon>
        <taxon>Actinomycetes</taxon>
        <taxon>Kitasatosporales</taxon>
        <taxon>Streptomycetaceae</taxon>
        <taxon>Streptomyces</taxon>
    </lineage>
</organism>
<dbReference type="InterPro" id="IPR050306">
    <property type="entry name" value="PfkB_Carbo_kinase"/>
</dbReference>
<evidence type="ECO:0000313" key="7">
    <source>
        <dbReference type="EMBL" id="AQS72433.1"/>
    </source>
</evidence>
<name>A0A1S6JL04_9ACTN</name>
<keyword evidence="3" id="KW-0547">Nucleotide-binding</keyword>
<dbReference type="GO" id="GO:0016301">
    <property type="term" value="F:kinase activity"/>
    <property type="evidence" value="ECO:0007669"/>
    <property type="project" value="UniProtKB-KW"/>
</dbReference>